<keyword evidence="2" id="KW-1185">Reference proteome</keyword>
<gene>
    <name evidence="1" type="ORF">GFSPODELE1_LOCUS2287</name>
</gene>
<dbReference type="Proteomes" id="UP001497453">
    <property type="component" value="Chromosome 11"/>
</dbReference>
<evidence type="ECO:0000313" key="2">
    <source>
        <dbReference type="Proteomes" id="UP001497453"/>
    </source>
</evidence>
<reference evidence="2" key="1">
    <citation type="submission" date="2024-04" db="EMBL/GenBank/DDBJ databases">
        <authorList>
            <person name="Shaw F."/>
            <person name="Minotto A."/>
        </authorList>
    </citation>
    <scope>NUCLEOTIDE SEQUENCE [LARGE SCALE GENOMIC DNA]</scope>
</reference>
<evidence type="ECO:0008006" key="3">
    <source>
        <dbReference type="Google" id="ProtNLM"/>
    </source>
</evidence>
<proteinExistence type="predicted"/>
<protein>
    <recommendedName>
        <fullName evidence="3">F-box protein</fullName>
    </recommendedName>
</protein>
<dbReference type="EMBL" id="OZ037954">
    <property type="protein sequence ID" value="CAL1698708.1"/>
    <property type="molecule type" value="Genomic_DNA"/>
</dbReference>
<name>A0ABP1CVH2_9APHY</name>
<accession>A0ABP1CVH2</accession>
<evidence type="ECO:0000313" key="1">
    <source>
        <dbReference type="EMBL" id="CAL1698708.1"/>
    </source>
</evidence>
<sequence>MVSDSFDVQLPCALALPIEILERFLDHYGGMLILYHHDLNATGDRCGYYKPLRSWALTCKALLPRCRYNLYRSVLLWGKQQHDKFLRTLENNPYLANYIRALHLFGSAISRPPSILIYLAGKLPHVRALQLSICPGIFAHQSLHRALSSFSTVTMLILAVRIGVPDVQRLLHTLAHLRYLELADSPMDFPNSNPRCRACSPPRCHLTSFIASLRLDAQSAIPSMGVRRTIRPPNSGWFTLYRALLRTPEFMSTVRRLYIQVMSWEGRTETNANITSSLLSTAGASLEEAFIYFHERENTGLTHLITLQDNTELRRLGLFLDNTFDEEVGGLVPLLSTVSSTILQEIVLFGWDGFRRVQSSTWALLDEALCDSRFDTLTSIQVIEDDEDRNLIPPAKRLPRCASRGLISSSYVSSALDSLDHRWMNWAPEYERMLFED</sequence>
<organism evidence="1 2">
    <name type="scientific">Somion occarium</name>
    <dbReference type="NCBI Taxonomy" id="3059160"/>
    <lineage>
        <taxon>Eukaryota</taxon>
        <taxon>Fungi</taxon>
        <taxon>Dikarya</taxon>
        <taxon>Basidiomycota</taxon>
        <taxon>Agaricomycotina</taxon>
        <taxon>Agaricomycetes</taxon>
        <taxon>Polyporales</taxon>
        <taxon>Cerrenaceae</taxon>
        <taxon>Somion</taxon>
    </lineage>
</organism>